<comment type="caution">
    <text evidence="2">The sequence shown here is derived from an EMBL/GenBank/DDBJ whole genome shotgun (WGS) entry which is preliminary data.</text>
</comment>
<proteinExistence type="predicted"/>
<protein>
    <submittedName>
        <fullName evidence="2">RNA pseudouridine synthase</fullName>
    </submittedName>
</protein>
<keyword evidence="3" id="KW-1185">Reference proteome</keyword>
<dbReference type="Gene3D" id="3.30.2350.10">
    <property type="entry name" value="Pseudouridine synthase"/>
    <property type="match status" value="1"/>
</dbReference>
<dbReference type="InterPro" id="IPR020103">
    <property type="entry name" value="PsdUridine_synth_cat_dom_sf"/>
</dbReference>
<dbReference type="AlphaFoldDB" id="A0A5C7B6K4"/>
<dbReference type="RefSeq" id="WP_028871133.1">
    <property type="nucleotide sequence ID" value="NZ_VOSB01000020.1"/>
</dbReference>
<dbReference type="InterPro" id="IPR006224">
    <property type="entry name" value="PsdUridine_synth_RluA-like_CS"/>
</dbReference>
<evidence type="ECO:0000259" key="1">
    <source>
        <dbReference type="Pfam" id="PF00849"/>
    </source>
</evidence>
<dbReference type="PANTHER" id="PTHR21600">
    <property type="entry name" value="MITOCHONDRIAL RNA PSEUDOURIDINE SYNTHASE"/>
    <property type="match status" value="1"/>
</dbReference>
<dbReference type="GO" id="GO:0009982">
    <property type="term" value="F:pseudouridine synthase activity"/>
    <property type="evidence" value="ECO:0007669"/>
    <property type="project" value="InterPro"/>
</dbReference>
<sequence length="222" mass="25692">MSNLEIVHENNDYIVVNKMAGLISEKSPYEDCTIESQTFNHLLKNKRKPYIGIIHRLDRVTSGVLIFAKKKSILVEFNNLFSSRKVQKTYLAIVKNKPQKNKQHLINFLVKNNLEKRADIIQSKSKDSLECILSYEVVDKNDFGYLLEIKPKTGRFHQIRAQLANIGLPIIGDEKYGSDQKYLPQSICLHAWKLNYQVIGSKEFKTYEAPLPKNAFWTFKSV</sequence>
<feature type="domain" description="Pseudouridine synthase RsuA/RluA-like" evidence="1">
    <location>
        <begin position="12"/>
        <end position="164"/>
    </location>
</feature>
<dbReference type="CDD" id="cd02869">
    <property type="entry name" value="PseudoU_synth_RluA_like"/>
    <property type="match status" value="1"/>
</dbReference>
<organism evidence="2 3">
    <name type="scientific">Psychroserpens burtonensis</name>
    <dbReference type="NCBI Taxonomy" id="49278"/>
    <lineage>
        <taxon>Bacteria</taxon>
        <taxon>Pseudomonadati</taxon>
        <taxon>Bacteroidota</taxon>
        <taxon>Flavobacteriia</taxon>
        <taxon>Flavobacteriales</taxon>
        <taxon>Flavobacteriaceae</taxon>
        <taxon>Psychroserpens</taxon>
    </lineage>
</organism>
<reference evidence="2 3" key="1">
    <citation type="submission" date="2019-08" db="EMBL/GenBank/DDBJ databases">
        <title>Genome of Psychroserpens burtonensis ACAM 167.</title>
        <authorList>
            <person name="Bowman J.P."/>
        </authorList>
    </citation>
    <scope>NUCLEOTIDE SEQUENCE [LARGE SCALE GENOMIC DNA]</scope>
    <source>
        <strain evidence="2 3">ACAM 167</strain>
    </source>
</reference>
<dbReference type="InterPro" id="IPR006145">
    <property type="entry name" value="PsdUridine_synth_RsuA/RluA"/>
</dbReference>
<dbReference type="PANTHER" id="PTHR21600:SF52">
    <property type="entry name" value="PSEUDOURIDINE SYNTHASE RSUA_RLUA-LIKE DOMAIN-CONTAINING PROTEIN"/>
    <property type="match status" value="1"/>
</dbReference>
<dbReference type="SUPFAM" id="SSF55120">
    <property type="entry name" value="Pseudouridine synthase"/>
    <property type="match status" value="1"/>
</dbReference>
<dbReference type="GO" id="GO:0000455">
    <property type="term" value="P:enzyme-directed rRNA pseudouridine synthesis"/>
    <property type="evidence" value="ECO:0007669"/>
    <property type="project" value="TreeGrafter"/>
</dbReference>
<name>A0A5C7B6K4_9FLAO</name>
<accession>A0A5C7B6K4</accession>
<dbReference type="Proteomes" id="UP000321938">
    <property type="component" value="Unassembled WGS sequence"/>
</dbReference>
<dbReference type="InterPro" id="IPR050188">
    <property type="entry name" value="RluA_PseudoU_synthase"/>
</dbReference>
<dbReference type="GO" id="GO:0140098">
    <property type="term" value="F:catalytic activity, acting on RNA"/>
    <property type="evidence" value="ECO:0007669"/>
    <property type="project" value="UniProtKB-ARBA"/>
</dbReference>
<dbReference type="PROSITE" id="PS01129">
    <property type="entry name" value="PSI_RLU"/>
    <property type="match status" value="1"/>
</dbReference>
<evidence type="ECO:0000313" key="2">
    <source>
        <dbReference type="EMBL" id="TXE16185.1"/>
    </source>
</evidence>
<dbReference type="GO" id="GO:0003723">
    <property type="term" value="F:RNA binding"/>
    <property type="evidence" value="ECO:0007669"/>
    <property type="project" value="InterPro"/>
</dbReference>
<dbReference type="STRING" id="1123037.GCA_000425305_01117"/>
<dbReference type="OrthoDB" id="9807829at2"/>
<gene>
    <name evidence="2" type="ORF">ES692_13715</name>
</gene>
<evidence type="ECO:0000313" key="3">
    <source>
        <dbReference type="Proteomes" id="UP000321938"/>
    </source>
</evidence>
<dbReference type="Pfam" id="PF00849">
    <property type="entry name" value="PseudoU_synth_2"/>
    <property type="match status" value="1"/>
</dbReference>
<dbReference type="EMBL" id="VOSB01000020">
    <property type="protein sequence ID" value="TXE16185.1"/>
    <property type="molecule type" value="Genomic_DNA"/>
</dbReference>